<dbReference type="Gene3D" id="3.60.21.70">
    <property type="entry name" value="PhoD-like phosphatase"/>
    <property type="match status" value="1"/>
</dbReference>
<dbReference type="InterPro" id="IPR052900">
    <property type="entry name" value="Phospholipid_Metab_Enz"/>
</dbReference>
<dbReference type="SUPFAM" id="SSF56300">
    <property type="entry name" value="Metallo-dependent phosphatases"/>
    <property type="match status" value="1"/>
</dbReference>
<reference evidence="3" key="1">
    <citation type="submission" date="2020-02" db="EMBL/GenBank/DDBJ databases">
        <authorList>
            <person name="Meier V. D."/>
        </authorList>
    </citation>
    <scope>NUCLEOTIDE SEQUENCE</scope>
    <source>
        <strain evidence="3">AVDCRST_MAG64</strain>
    </source>
</reference>
<evidence type="ECO:0000313" key="3">
    <source>
        <dbReference type="EMBL" id="CAA9380997.1"/>
    </source>
</evidence>
<feature type="region of interest" description="Disordered" evidence="1">
    <location>
        <begin position="67"/>
        <end position="87"/>
    </location>
</feature>
<sequence length="470" mass="51884">KLDPDLVAFVGDQFYEQSGGYGVVRKPVEAALLDYLRKWYLHGWTWRDLTRDRPSVAIPDDHDVYQGNIWGESGEPRKGTQEAGGYDMDPRWVNMVHRTHTSHHPDPADPTPVKQGISQFYGALTYGRVSFAILADRMYKSAPEGKVPPTGGRGDHVKDPTFDPKVADLPNLQLLGDKQTQFLRDWAADWRGADLKAVLSQTIFTGMATTHGAERMRLRVDYDQNGWPQRARNEAVRAIRSCFAVHIAGDQHLPAVVRYGVDAHGDAGVAFAGPAVNVTYPRWWEPNEPGKNRKPGTPENTGDFADSFNHPLTVLAYANGKVEPRRGGMENLVDKASGLGVVRLDKAGRSVTFECWPLGADVSRPGTQFPGWPVTVSLLDPAGRKPAGKLPAINMKGNIQPVVQVYREGEAGRELVYALRPAGERFEPFVFEAGGRYTVRVGNPDLDQWREFKNLQPVAAGDAGSIEVKA</sequence>
<protein>
    <submittedName>
        <fullName evidence="3">Uncharacterized protein Psta_3961</fullName>
    </submittedName>
</protein>
<feature type="non-terminal residue" evidence="3">
    <location>
        <position position="1"/>
    </location>
</feature>
<dbReference type="Pfam" id="PF09423">
    <property type="entry name" value="PhoD"/>
    <property type="match status" value="1"/>
</dbReference>
<name>A0A6J4N8F6_9BACT</name>
<feature type="region of interest" description="Disordered" evidence="1">
    <location>
        <begin position="283"/>
        <end position="304"/>
    </location>
</feature>
<evidence type="ECO:0000259" key="2">
    <source>
        <dbReference type="Pfam" id="PF09423"/>
    </source>
</evidence>
<dbReference type="InterPro" id="IPR029052">
    <property type="entry name" value="Metallo-depent_PP-like"/>
</dbReference>
<dbReference type="AlphaFoldDB" id="A0A6J4N8F6"/>
<proteinExistence type="predicted"/>
<evidence type="ECO:0000256" key="1">
    <source>
        <dbReference type="SAM" id="MobiDB-lite"/>
    </source>
</evidence>
<accession>A0A6J4N8F6</accession>
<organism evidence="3">
    <name type="scientific">uncultured Phycisphaerae bacterium</name>
    <dbReference type="NCBI Taxonomy" id="904963"/>
    <lineage>
        <taxon>Bacteria</taxon>
        <taxon>Pseudomonadati</taxon>
        <taxon>Planctomycetota</taxon>
        <taxon>Phycisphaerae</taxon>
        <taxon>environmental samples</taxon>
    </lineage>
</organism>
<dbReference type="InterPro" id="IPR038607">
    <property type="entry name" value="PhoD-like_sf"/>
</dbReference>
<gene>
    <name evidence="3" type="ORF">AVDCRST_MAG64-644</name>
</gene>
<feature type="domain" description="PhoD-like phosphatase metallophosphatase" evidence="2">
    <location>
        <begin position="3"/>
        <end position="279"/>
    </location>
</feature>
<dbReference type="PANTHER" id="PTHR43606:SF2">
    <property type="entry name" value="ALKALINE PHOSPHATASE FAMILY PROTEIN (AFU_ORTHOLOGUE AFUA_5G03860)"/>
    <property type="match status" value="1"/>
</dbReference>
<dbReference type="PANTHER" id="PTHR43606">
    <property type="entry name" value="PHOSPHATASE, PUTATIVE (AFU_ORTHOLOGUE AFUA_6G08710)-RELATED"/>
    <property type="match status" value="1"/>
</dbReference>
<dbReference type="InterPro" id="IPR018946">
    <property type="entry name" value="PhoD-like_MPP"/>
</dbReference>
<dbReference type="EMBL" id="CADCUQ010000165">
    <property type="protein sequence ID" value="CAA9380997.1"/>
    <property type="molecule type" value="Genomic_DNA"/>
</dbReference>